<dbReference type="Proteomes" id="UP000008064">
    <property type="component" value="Unassembled WGS sequence"/>
</dbReference>
<organism>
    <name type="scientific">Serpula lacrymans var. lacrymans (strain S7.9)</name>
    <name type="common">Dry rot fungus</name>
    <dbReference type="NCBI Taxonomy" id="578457"/>
    <lineage>
        <taxon>Eukaryota</taxon>
        <taxon>Fungi</taxon>
        <taxon>Dikarya</taxon>
        <taxon>Basidiomycota</taxon>
        <taxon>Agaricomycotina</taxon>
        <taxon>Agaricomycetes</taxon>
        <taxon>Agaricomycetidae</taxon>
        <taxon>Boletales</taxon>
        <taxon>Coniophorineae</taxon>
        <taxon>Serpulaceae</taxon>
        <taxon>Serpula</taxon>
    </lineage>
</organism>
<evidence type="ECO:0000313" key="2">
    <source>
        <dbReference type="EMBL" id="EGO29944.1"/>
    </source>
</evidence>
<sequence>MKKNRDQSARHPIAHDIDDERTDHKGTGAGTADRRESRMMTNLINSADDVKSSRDV</sequence>
<dbReference type="RefSeq" id="XP_007314186.1">
    <property type="nucleotide sequence ID" value="XM_007314124.1"/>
</dbReference>
<name>F8NHE1_SERL9</name>
<feature type="region of interest" description="Disordered" evidence="1">
    <location>
        <begin position="1"/>
        <end position="56"/>
    </location>
</feature>
<dbReference type="EMBL" id="GL945429">
    <property type="protein sequence ID" value="EGO29944.1"/>
    <property type="molecule type" value="Genomic_DNA"/>
</dbReference>
<dbReference type="GeneID" id="18810826"/>
<reference evidence="2" key="1">
    <citation type="submission" date="2011-04" db="EMBL/GenBank/DDBJ databases">
        <title>Evolution of plant cell wall degrading machinery underlies the functional diversity of forest fungi.</title>
        <authorList>
            <consortium name="US DOE Joint Genome Institute (JGI-PGF)"/>
            <person name="Eastwood D.C."/>
            <person name="Floudas D."/>
            <person name="Binder M."/>
            <person name="Majcherczyk A."/>
            <person name="Schneider P."/>
            <person name="Aerts A."/>
            <person name="Asiegbu F.O."/>
            <person name="Baker S.E."/>
            <person name="Barry K."/>
            <person name="Bendiksby M."/>
            <person name="Blumentritt M."/>
            <person name="Coutinho P.M."/>
            <person name="Cullen D."/>
            <person name="Cullen D."/>
            <person name="Gathman A."/>
            <person name="Goodell B."/>
            <person name="Henrissat B."/>
            <person name="Ihrmark K."/>
            <person name="Kauserud H."/>
            <person name="Kohler A."/>
            <person name="LaButti K."/>
            <person name="Lapidus A."/>
            <person name="Lavin J.L."/>
            <person name="Lee Y.-H."/>
            <person name="Lindquist E."/>
            <person name="Lilly W."/>
            <person name="Lucas S."/>
            <person name="Morin E."/>
            <person name="Murat C."/>
            <person name="Oguiza J.A."/>
            <person name="Park J."/>
            <person name="Pisabarro A.G."/>
            <person name="Riley R."/>
            <person name="Rosling A."/>
            <person name="Salamov A."/>
            <person name="Schmidt O."/>
            <person name="Schmutz J."/>
            <person name="Skrede I."/>
            <person name="Stenlid J."/>
            <person name="Wiebenga A."/>
            <person name="Xie X."/>
            <person name="Kues U."/>
            <person name="Hibbett D.S."/>
            <person name="Hoffmeister D."/>
            <person name="Hogberg N."/>
            <person name="Martin F."/>
            <person name="Grigoriev I.V."/>
            <person name="Watkinson S.C."/>
        </authorList>
    </citation>
    <scope>NUCLEOTIDE SEQUENCE</scope>
    <source>
        <strain evidence="2">S7.9</strain>
    </source>
</reference>
<gene>
    <name evidence="2" type="ORF">SERLADRAFT_379544</name>
</gene>
<dbReference type="KEGG" id="sla:SERLADRAFT_379544"/>
<accession>F8NHE1</accession>
<evidence type="ECO:0000256" key="1">
    <source>
        <dbReference type="SAM" id="MobiDB-lite"/>
    </source>
</evidence>
<proteinExistence type="predicted"/>
<dbReference type="HOGENOM" id="CLU_3015615_0_0_1"/>
<protein>
    <submittedName>
        <fullName evidence="2">Uncharacterized protein</fullName>
    </submittedName>
</protein>
<dbReference type="AlphaFoldDB" id="F8NHE1"/>
<feature type="compositionally biased region" description="Basic and acidic residues" evidence="1">
    <location>
        <begin position="1"/>
        <end position="38"/>
    </location>
</feature>